<gene>
    <name evidence="1" type="ORF">G4P54_09655</name>
</gene>
<evidence type="ECO:0000313" key="1">
    <source>
        <dbReference type="EMBL" id="QIW80053.1"/>
    </source>
</evidence>
<dbReference type="EMBL" id="CP048852">
    <property type="protein sequence ID" value="QIW80053.1"/>
    <property type="molecule type" value="Genomic_DNA"/>
</dbReference>
<dbReference type="RefSeq" id="WP_019712325.1">
    <property type="nucleotide sequence ID" value="NZ_CP048852.1"/>
</dbReference>
<protein>
    <submittedName>
        <fullName evidence="1">Uncharacterized protein</fullName>
    </submittedName>
</protein>
<name>A0A6H0WL77_9BACI</name>
<sequence length="203" mass="24552">MREVKCQWCGSKGVKKEMLCEAKPTGKYNKNGTEKYIRKYFHDKCYVQYEKDKAFKEKEANEFDELYLYLKDLHRLEGLSKRMIERLQDLRNGTVKYQSQKVKRYKKGVPFRDILDTYKYSEQQLHKARDYKQFESPWHEFAYFLSIIVSNINEVKERNRRLAQQDSIRTSVIKKQIQLQDEIDLEVKRNKNKKDELDISSLL</sequence>
<evidence type="ECO:0000313" key="2">
    <source>
        <dbReference type="Proteomes" id="UP000501914"/>
    </source>
</evidence>
<keyword evidence="2" id="KW-1185">Reference proteome</keyword>
<organism evidence="1 2">
    <name type="scientific">Bacillus tequilensis</name>
    <dbReference type="NCBI Taxonomy" id="227866"/>
    <lineage>
        <taxon>Bacteria</taxon>
        <taxon>Bacillati</taxon>
        <taxon>Bacillota</taxon>
        <taxon>Bacilli</taxon>
        <taxon>Bacillales</taxon>
        <taxon>Bacillaceae</taxon>
        <taxon>Bacillus</taxon>
    </lineage>
</organism>
<dbReference type="KEGG" id="bteq:G4P54_09655"/>
<accession>A0A6H0WL77</accession>
<dbReference type="AlphaFoldDB" id="A0A6H0WL77"/>
<dbReference type="Proteomes" id="UP000501914">
    <property type="component" value="Chromosome"/>
</dbReference>
<reference evidence="1 2" key="1">
    <citation type="submission" date="2020-02" db="EMBL/GenBank/DDBJ databases">
        <title>Genome sequencing, annotation and comparative genomic analysis of Bacillus tequilensis EA-CB0015, an effective biological control agent against Pseudocercospora fijiensis in banana plants.</title>
        <authorList>
            <person name="Cuellar-Gaviria T.Z."/>
            <person name="Ju K.-S."/>
            <person name="Villegas-Escobar V."/>
        </authorList>
    </citation>
    <scope>NUCLEOTIDE SEQUENCE [LARGE SCALE GENOMIC DNA]</scope>
    <source>
        <strain evidence="1 2">EA-CB0015</strain>
    </source>
</reference>
<proteinExistence type="predicted"/>